<protein>
    <submittedName>
        <fullName evidence="1">Uncharacterized protein</fullName>
    </submittedName>
</protein>
<dbReference type="EMBL" id="JACHLK010000003">
    <property type="protein sequence ID" value="MBB6559264.1"/>
    <property type="molecule type" value="Genomic_DNA"/>
</dbReference>
<proteinExistence type="predicted"/>
<name>A0A7X0PCU3_9BURK</name>
<dbReference type="Proteomes" id="UP000575083">
    <property type="component" value="Unassembled WGS sequence"/>
</dbReference>
<keyword evidence="2" id="KW-1185">Reference proteome</keyword>
<evidence type="ECO:0000313" key="1">
    <source>
        <dbReference type="EMBL" id="MBB6559264.1"/>
    </source>
</evidence>
<accession>A0A7X0PCU3</accession>
<comment type="caution">
    <text evidence="1">The sequence shown here is derived from an EMBL/GenBank/DDBJ whole genome shotgun (WGS) entry which is preliminary data.</text>
</comment>
<dbReference type="RefSeq" id="WP_184856693.1">
    <property type="nucleotide sequence ID" value="NZ_JACHLK010000003.1"/>
</dbReference>
<sequence length="106" mass="11958">MPDFHLPLSGPVNQAFQYWTKMTMGQVGLVNINMGKSSDPALEQKIIEDVGSYGRQIGQLSDALMAVLQHMKTDSWDPECKEAVEAFRQQVKEVAKLKERHQRVNG</sequence>
<organism evidence="1 2">
    <name type="scientific">Acidovorax soli</name>
    <dbReference type="NCBI Taxonomy" id="592050"/>
    <lineage>
        <taxon>Bacteria</taxon>
        <taxon>Pseudomonadati</taxon>
        <taxon>Pseudomonadota</taxon>
        <taxon>Betaproteobacteria</taxon>
        <taxon>Burkholderiales</taxon>
        <taxon>Comamonadaceae</taxon>
        <taxon>Acidovorax</taxon>
    </lineage>
</organism>
<evidence type="ECO:0000313" key="2">
    <source>
        <dbReference type="Proteomes" id="UP000575083"/>
    </source>
</evidence>
<reference evidence="1 2" key="1">
    <citation type="submission" date="2020-08" db="EMBL/GenBank/DDBJ databases">
        <title>Functional genomics of gut bacteria from endangered species of beetles.</title>
        <authorList>
            <person name="Carlos-Shanley C."/>
        </authorList>
    </citation>
    <scope>NUCLEOTIDE SEQUENCE [LARGE SCALE GENOMIC DNA]</scope>
    <source>
        <strain evidence="1 2">S00198</strain>
    </source>
</reference>
<gene>
    <name evidence="1" type="ORF">HNP48_001931</name>
</gene>
<dbReference type="AlphaFoldDB" id="A0A7X0PCU3"/>